<name>A0A2P2M4F2_RHIMU</name>
<accession>A0A2P2M4F2</accession>
<reference evidence="2" key="1">
    <citation type="submission" date="2018-02" db="EMBL/GenBank/DDBJ databases">
        <title>Rhizophora mucronata_Transcriptome.</title>
        <authorList>
            <person name="Meera S.P."/>
            <person name="Sreeshan A."/>
            <person name="Augustine A."/>
        </authorList>
    </citation>
    <scope>NUCLEOTIDE SEQUENCE</scope>
    <source>
        <tissue evidence="2">Leaf</tissue>
    </source>
</reference>
<dbReference type="EMBL" id="GGEC01044610">
    <property type="protein sequence ID" value="MBX25094.1"/>
    <property type="molecule type" value="Transcribed_RNA"/>
</dbReference>
<dbReference type="AlphaFoldDB" id="A0A2P2M4F2"/>
<dbReference type="GO" id="GO:0016787">
    <property type="term" value="F:hydrolase activity"/>
    <property type="evidence" value="ECO:0007669"/>
    <property type="project" value="UniProtKB-KW"/>
</dbReference>
<protein>
    <submittedName>
        <fullName evidence="1">Putative 3-hydroxyisobutyryl-CoA hydrolase 2</fullName>
    </submittedName>
</protein>
<organism evidence="2">
    <name type="scientific">Rhizophora mucronata</name>
    <name type="common">Asiatic mangrove</name>
    <dbReference type="NCBI Taxonomy" id="61149"/>
    <lineage>
        <taxon>Eukaryota</taxon>
        <taxon>Viridiplantae</taxon>
        <taxon>Streptophyta</taxon>
        <taxon>Embryophyta</taxon>
        <taxon>Tracheophyta</taxon>
        <taxon>Spermatophyta</taxon>
        <taxon>Magnoliopsida</taxon>
        <taxon>eudicotyledons</taxon>
        <taxon>Gunneridae</taxon>
        <taxon>Pentapetalae</taxon>
        <taxon>rosids</taxon>
        <taxon>fabids</taxon>
        <taxon>Malpighiales</taxon>
        <taxon>Rhizophoraceae</taxon>
        <taxon>Rhizophora</taxon>
    </lineage>
</organism>
<dbReference type="EMBL" id="GGEC01044603">
    <property type="protein sequence ID" value="MBX25087.1"/>
    <property type="molecule type" value="Transcribed_RNA"/>
</dbReference>
<sequence length="81" mass="8829">MIIIFCPSPVPLHALGCQLQSVRVTQLSIELNCFTGSAVTIQGKIPLSFFLAILSTVAEADCQMLGRWPMCRLLHITLIAS</sequence>
<proteinExistence type="predicted"/>
<evidence type="ECO:0000313" key="2">
    <source>
        <dbReference type="EMBL" id="MBX25094.1"/>
    </source>
</evidence>
<keyword evidence="1" id="KW-0378">Hydrolase</keyword>
<evidence type="ECO:0000313" key="1">
    <source>
        <dbReference type="EMBL" id="MBX25087.1"/>
    </source>
</evidence>